<dbReference type="InterPro" id="IPR007750">
    <property type="entry name" value="DUF674"/>
</dbReference>
<dbReference type="EMBL" id="BPVZ01000005">
    <property type="protein sequence ID" value="GKU91848.1"/>
    <property type="molecule type" value="Genomic_DNA"/>
</dbReference>
<protein>
    <submittedName>
        <fullName evidence="1">Uncharacterized protein</fullName>
    </submittedName>
</protein>
<evidence type="ECO:0000313" key="2">
    <source>
        <dbReference type="Proteomes" id="UP001054252"/>
    </source>
</evidence>
<comment type="caution">
    <text evidence="1">The sequence shown here is derived from an EMBL/GenBank/DDBJ whole genome shotgun (WGS) entry which is preliminary data.</text>
</comment>
<proteinExistence type="predicted"/>
<dbReference type="PANTHER" id="PTHR33103:SF19">
    <property type="entry name" value="OS09G0544700 PROTEIN"/>
    <property type="match status" value="1"/>
</dbReference>
<dbReference type="Proteomes" id="UP001054252">
    <property type="component" value="Unassembled WGS sequence"/>
</dbReference>
<dbReference type="Pfam" id="PF05056">
    <property type="entry name" value="DUF674"/>
    <property type="match status" value="1"/>
</dbReference>
<name>A0AAV5HSY6_9ROSI</name>
<sequence length="223" mass="24612">MASVSMVASETKLSLKLLVDTKGHRVLFAEADKEFVDFLFNLLSLPIGWVITILSKQGMDGSLGKLYDSVEALGDTYKQASQVALDALLKPTVYASATTALLLPNIPIKNSARFYGCPNSYNGSCSYQVTNDPTTRCANCSNCLTKELKYVDPKNKQSSSPEEGYVKGVVTYMIMDDLEVRPMSSISSITMINRFNIKDIGVLEEKVVDVGMDQVWLYNFQNS</sequence>
<accession>A0AAV5HSY6</accession>
<organism evidence="1 2">
    <name type="scientific">Rubroshorea leprosula</name>
    <dbReference type="NCBI Taxonomy" id="152421"/>
    <lineage>
        <taxon>Eukaryota</taxon>
        <taxon>Viridiplantae</taxon>
        <taxon>Streptophyta</taxon>
        <taxon>Embryophyta</taxon>
        <taxon>Tracheophyta</taxon>
        <taxon>Spermatophyta</taxon>
        <taxon>Magnoliopsida</taxon>
        <taxon>eudicotyledons</taxon>
        <taxon>Gunneridae</taxon>
        <taxon>Pentapetalae</taxon>
        <taxon>rosids</taxon>
        <taxon>malvids</taxon>
        <taxon>Malvales</taxon>
        <taxon>Dipterocarpaceae</taxon>
        <taxon>Rubroshorea</taxon>
    </lineage>
</organism>
<gene>
    <name evidence="1" type="ORF">SLEP1_g5662</name>
</gene>
<keyword evidence="2" id="KW-1185">Reference proteome</keyword>
<reference evidence="1 2" key="1">
    <citation type="journal article" date="2021" name="Commun. Biol.">
        <title>The genome of Shorea leprosula (Dipterocarpaceae) highlights the ecological relevance of drought in aseasonal tropical rainforests.</title>
        <authorList>
            <person name="Ng K.K.S."/>
            <person name="Kobayashi M.J."/>
            <person name="Fawcett J.A."/>
            <person name="Hatakeyama M."/>
            <person name="Paape T."/>
            <person name="Ng C.H."/>
            <person name="Ang C.C."/>
            <person name="Tnah L.H."/>
            <person name="Lee C.T."/>
            <person name="Nishiyama T."/>
            <person name="Sese J."/>
            <person name="O'Brien M.J."/>
            <person name="Copetti D."/>
            <person name="Mohd Noor M.I."/>
            <person name="Ong R.C."/>
            <person name="Putra M."/>
            <person name="Sireger I.Z."/>
            <person name="Indrioko S."/>
            <person name="Kosugi Y."/>
            <person name="Izuno A."/>
            <person name="Isagi Y."/>
            <person name="Lee S.L."/>
            <person name="Shimizu K.K."/>
        </authorList>
    </citation>
    <scope>NUCLEOTIDE SEQUENCE [LARGE SCALE GENOMIC DNA]</scope>
    <source>
        <strain evidence="1">214</strain>
    </source>
</reference>
<dbReference type="PANTHER" id="PTHR33103">
    <property type="entry name" value="OS01G0153900 PROTEIN"/>
    <property type="match status" value="1"/>
</dbReference>
<dbReference type="AlphaFoldDB" id="A0AAV5HSY6"/>
<evidence type="ECO:0000313" key="1">
    <source>
        <dbReference type="EMBL" id="GKU91848.1"/>
    </source>
</evidence>